<sequence length="373" mass="43859">MRKDLNIFFYTNDNNPQSKRQIYPLVVTIQNAGFHTFFNIDLTVAAKNVVTKDTTYVSLEEYSIVNSKSKTIIFTFTIMDVIKANKIIKNNVNYRIIFRPRGIIPEESFYRNGSYIRKKILDIIEKKAMKIADFYCFITEYQKIHFISKYFFIPNIFTRALVVHNYLSTDLLNNTWPVTDNKVERDKVRFVYSGGFSKWQNIEEIFKLIKSIYDNYQNIEFNIYTFEGNNEKATKLITKYNLLNITKISNLQSHEINYHLSFNDVGIIIRDNSLINITSSPLKIIDYLNAKIGLILTDNIGDFSNILKNKPYVFLIKLDIDGNILYNVNDLIKFLCNIKNTKIKEIIDSDTRELFSMEKQVLKLKEYLQKIDI</sequence>
<protein>
    <recommendedName>
        <fullName evidence="3">Glycosyltransferase family 4 protein</fullName>
    </recommendedName>
</protein>
<dbReference type="OrthoDB" id="9801492at2"/>
<dbReference type="RefSeq" id="WP_148133694.1">
    <property type="nucleotide sequence ID" value="NZ_CP017634.1"/>
</dbReference>
<accession>A0A3G1KQV6</accession>
<dbReference type="Proteomes" id="UP000323521">
    <property type="component" value="Chromosome"/>
</dbReference>
<dbReference type="SUPFAM" id="SSF53756">
    <property type="entry name" value="UDP-Glycosyltransferase/glycogen phosphorylase"/>
    <property type="match status" value="1"/>
</dbReference>
<organism evidence="1 2">
    <name type="scientific">Formimonas warabiya</name>
    <dbReference type="NCBI Taxonomy" id="1761012"/>
    <lineage>
        <taxon>Bacteria</taxon>
        <taxon>Bacillati</taxon>
        <taxon>Bacillota</taxon>
        <taxon>Clostridia</taxon>
        <taxon>Eubacteriales</taxon>
        <taxon>Peptococcaceae</taxon>
        <taxon>Candidatus Formimonas</taxon>
    </lineage>
</organism>
<reference evidence="1 2" key="1">
    <citation type="submission" date="2016-10" db="EMBL/GenBank/DDBJ databases">
        <title>Complete Genome Sequence of Peptococcaceae strain DCMF.</title>
        <authorList>
            <person name="Edwards R.J."/>
            <person name="Holland S.I."/>
            <person name="Deshpande N.P."/>
            <person name="Wong Y.K."/>
            <person name="Ertan H."/>
            <person name="Manefield M."/>
            <person name="Russell T.L."/>
            <person name="Lee M.J."/>
        </authorList>
    </citation>
    <scope>NUCLEOTIDE SEQUENCE [LARGE SCALE GENOMIC DNA]</scope>
    <source>
        <strain evidence="1 2">DCMF</strain>
    </source>
</reference>
<dbReference type="EMBL" id="CP017634">
    <property type="protein sequence ID" value="ATW24495.1"/>
    <property type="molecule type" value="Genomic_DNA"/>
</dbReference>
<evidence type="ECO:0000313" key="2">
    <source>
        <dbReference type="Proteomes" id="UP000323521"/>
    </source>
</evidence>
<gene>
    <name evidence="1" type="ORF">DCMF_06620</name>
</gene>
<proteinExistence type="predicted"/>
<evidence type="ECO:0008006" key="3">
    <source>
        <dbReference type="Google" id="ProtNLM"/>
    </source>
</evidence>
<evidence type="ECO:0000313" key="1">
    <source>
        <dbReference type="EMBL" id="ATW24495.1"/>
    </source>
</evidence>
<dbReference type="KEGG" id="fwa:DCMF_06620"/>
<dbReference type="Gene3D" id="3.40.50.2000">
    <property type="entry name" value="Glycogen Phosphorylase B"/>
    <property type="match status" value="1"/>
</dbReference>
<name>A0A3G1KQV6_FORW1</name>
<keyword evidence="2" id="KW-1185">Reference proteome</keyword>
<dbReference type="AlphaFoldDB" id="A0A3G1KQV6"/>